<evidence type="ECO:0000313" key="3">
    <source>
        <dbReference type="Proteomes" id="UP000045706"/>
    </source>
</evidence>
<dbReference type="AlphaFoldDB" id="A0A0G4N3K2"/>
<sequence length="63" mass="7233">MRRQRLRPRLPRPASLRTRPTTTTAGRMTQTRSTSVSDPQRTTCSHLSRPRATASGTTRRRRT</sequence>
<evidence type="ECO:0000256" key="1">
    <source>
        <dbReference type="SAM" id="MobiDB-lite"/>
    </source>
</evidence>
<feature type="compositionally biased region" description="Polar residues" evidence="1">
    <location>
        <begin position="35"/>
        <end position="46"/>
    </location>
</feature>
<protein>
    <submittedName>
        <fullName evidence="2">Uncharacterized protein</fullName>
    </submittedName>
</protein>
<accession>A0A0G4N3K2</accession>
<gene>
    <name evidence="2" type="ORF">BN1723_018800</name>
</gene>
<feature type="region of interest" description="Disordered" evidence="1">
    <location>
        <begin position="1"/>
        <end position="63"/>
    </location>
</feature>
<name>A0A0G4N3K2_VERLO</name>
<dbReference type="Proteomes" id="UP000045706">
    <property type="component" value="Unassembled WGS sequence"/>
</dbReference>
<feature type="compositionally biased region" description="Basic residues" evidence="1">
    <location>
        <begin position="1"/>
        <end position="10"/>
    </location>
</feature>
<proteinExistence type="predicted"/>
<dbReference type="EMBL" id="CVQI01032381">
    <property type="protein sequence ID" value="CRK41053.1"/>
    <property type="molecule type" value="Genomic_DNA"/>
</dbReference>
<feature type="compositionally biased region" description="Low complexity" evidence="1">
    <location>
        <begin position="12"/>
        <end position="34"/>
    </location>
</feature>
<evidence type="ECO:0000313" key="2">
    <source>
        <dbReference type="EMBL" id="CRK41053.1"/>
    </source>
</evidence>
<organism evidence="2 3">
    <name type="scientific">Verticillium longisporum</name>
    <name type="common">Verticillium dahliae var. longisporum</name>
    <dbReference type="NCBI Taxonomy" id="100787"/>
    <lineage>
        <taxon>Eukaryota</taxon>
        <taxon>Fungi</taxon>
        <taxon>Dikarya</taxon>
        <taxon>Ascomycota</taxon>
        <taxon>Pezizomycotina</taxon>
        <taxon>Sordariomycetes</taxon>
        <taxon>Hypocreomycetidae</taxon>
        <taxon>Glomerellales</taxon>
        <taxon>Plectosphaerellaceae</taxon>
        <taxon>Verticillium</taxon>
    </lineage>
</organism>
<reference evidence="3" key="1">
    <citation type="submission" date="2015-05" db="EMBL/GenBank/DDBJ databases">
        <authorList>
            <person name="Fogelqvist Johan"/>
        </authorList>
    </citation>
    <scope>NUCLEOTIDE SEQUENCE [LARGE SCALE GENOMIC DNA]</scope>
</reference>